<dbReference type="Proteomes" id="UP000183794">
    <property type="component" value="Unassembled WGS sequence"/>
</dbReference>
<sequence length="403" mass="41987">MIKTNMGYLPQLKIPATYMRGGTSKGVFFNLQDLPEAAKTPGAARDALLLRVIGSPDPYGKQTDGMGGATSSTSKTVIVSATDKPDHDVDYLFGQVSIDKPFVDWSGNCGNLSAAVGSFAINSGLVDASRIPQNGVAVAVVRIWQANIAKTIIAHVPISNGLVQETGDFELDGVTFPAAEIPVEFMNPADGKGSMFPTGNLIDDLIVPESVVAGGQLKATMINAGIPTIFINAEDVGYAGTELQDAINNDAEALTMFETIRAYGAVQMGLISNIAEAAQRQHTPKIAFVAKSADYVSSSAKYIVASDIDLSVRALSMGKLHHAMMGTAAVAIGAAAAVPGTLVNLAAGGGMRNSVNFGHPSGTLRVGAQATEVNGEWTVTKACMSRSARTLMEGWVRIPADNG</sequence>
<organism evidence="3 4">
    <name type="scientific">Moritella viscosa</name>
    <dbReference type="NCBI Taxonomy" id="80854"/>
    <lineage>
        <taxon>Bacteria</taxon>
        <taxon>Pseudomonadati</taxon>
        <taxon>Pseudomonadota</taxon>
        <taxon>Gammaproteobacteria</taxon>
        <taxon>Alteromonadales</taxon>
        <taxon>Moritellaceae</taxon>
        <taxon>Moritella</taxon>
    </lineage>
</organism>
<evidence type="ECO:0000256" key="2">
    <source>
        <dbReference type="ARBA" id="ARBA00023235"/>
    </source>
</evidence>
<evidence type="ECO:0000313" key="3">
    <source>
        <dbReference type="EMBL" id="SGY91442.1"/>
    </source>
</evidence>
<keyword evidence="2" id="KW-0413">Isomerase</keyword>
<gene>
    <name evidence="3" type="ORF">NVI5450_1246</name>
</gene>
<evidence type="ECO:0000313" key="4">
    <source>
        <dbReference type="Proteomes" id="UP000183794"/>
    </source>
</evidence>
<dbReference type="AlphaFoldDB" id="A0A090IFL6"/>
<dbReference type="Gene3D" id="3.10.310.10">
    <property type="entry name" value="Diaminopimelate Epimerase, Chain A, domain 1"/>
    <property type="match status" value="2"/>
</dbReference>
<dbReference type="KEGG" id="mvs:MVIS_1683"/>
<protein>
    <submittedName>
        <fullName evidence="3">Uncharacterized protein</fullName>
    </submittedName>
</protein>
<proteinExistence type="inferred from homology"/>
<dbReference type="InterPro" id="IPR007400">
    <property type="entry name" value="PrpF-like"/>
</dbReference>
<reference evidence="3 4" key="1">
    <citation type="submission" date="2016-11" db="EMBL/GenBank/DDBJ databases">
        <authorList>
            <person name="Jaros S."/>
            <person name="Januszkiewicz K."/>
            <person name="Wedrychowicz H."/>
        </authorList>
    </citation>
    <scope>NUCLEOTIDE SEQUENCE [LARGE SCALE GENOMIC DNA]</scope>
    <source>
        <strain evidence="3">NVI 5450</strain>
    </source>
</reference>
<comment type="similarity">
    <text evidence="1">Belongs to the PrpF family.</text>
</comment>
<accession>A0A090IFL6</accession>
<evidence type="ECO:0000256" key="1">
    <source>
        <dbReference type="ARBA" id="ARBA00007673"/>
    </source>
</evidence>
<dbReference type="GO" id="GO:0019629">
    <property type="term" value="P:propionate catabolic process, 2-methylcitrate cycle"/>
    <property type="evidence" value="ECO:0007669"/>
    <property type="project" value="InterPro"/>
</dbReference>
<dbReference type="NCBIfam" id="TIGR02334">
    <property type="entry name" value="prpF"/>
    <property type="match status" value="1"/>
</dbReference>
<dbReference type="PANTHER" id="PTHR43709">
    <property type="entry name" value="ACONITATE ISOMERASE-RELATED"/>
    <property type="match status" value="1"/>
</dbReference>
<dbReference type="EMBL" id="FPLD01000040">
    <property type="protein sequence ID" value="SGY91442.1"/>
    <property type="molecule type" value="Genomic_DNA"/>
</dbReference>
<name>A0A090IFL6_9GAMM</name>
<dbReference type="Pfam" id="PF04303">
    <property type="entry name" value="PrpF"/>
    <property type="match status" value="1"/>
</dbReference>
<dbReference type="HOGENOM" id="CLU_026443_2_0_6"/>
<dbReference type="SUPFAM" id="SSF54506">
    <property type="entry name" value="Diaminopimelate epimerase-like"/>
    <property type="match status" value="2"/>
</dbReference>
<dbReference type="FunFam" id="3.10.310.10:FF:000018">
    <property type="entry name" value="2-methylaconitate cis-trans isomerase"/>
    <property type="match status" value="1"/>
</dbReference>
<dbReference type="GO" id="GO:0016853">
    <property type="term" value="F:isomerase activity"/>
    <property type="evidence" value="ECO:0007669"/>
    <property type="project" value="UniProtKB-KW"/>
</dbReference>
<dbReference type="STRING" id="80854.MVIS_1683"/>
<dbReference type="PANTHER" id="PTHR43709:SF2">
    <property type="entry name" value="DUF453 DOMAIN PROTEIN (AFU_ORTHOLOGUE AFUA_6G00360)"/>
    <property type="match status" value="1"/>
</dbReference>
<dbReference type="PATRIC" id="fig|80854.5.peg.1791"/>
<dbReference type="RefSeq" id="WP_244536292.1">
    <property type="nucleotide sequence ID" value="NZ_CAWRBC010000120.1"/>
</dbReference>
<dbReference type="InterPro" id="IPR012709">
    <property type="entry name" value="PrpF"/>
</dbReference>